<keyword evidence="7" id="KW-1185">Reference proteome</keyword>
<feature type="active site" description="Nucleophile" evidence="4">
    <location>
        <position position="65"/>
    </location>
</feature>
<dbReference type="PANTHER" id="PTHR43780:SF2">
    <property type="entry name" value="1-AMINOCYCLOPROPANE-1-CARBOXYLATE DEAMINASE-RELATED"/>
    <property type="match status" value="1"/>
</dbReference>
<comment type="cofactor">
    <cofactor evidence="1">
        <name>pyridoxal 5'-phosphate</name>
        <dbReference type="ChEBI" id="CHEBI:597326"/>
    </cofactor>
</comment>
<dbReference type="SUPFAM" id="SSF53686">
    <property type="entry name" value="Tryptophan synthase beta subunit-like PLP-dependent enzymes"/>
    <property type="match status" value="1"/>
</dbReference>
<evidence type="ECO:0000256" key="5">
    <source>
        <dbReference type="PIRSR" id="PIRSR006278-2"/>
    </source>
</evidence>
<dbReference type="RefSeq" id="WP_115571316.1">
    <property type="nucleotide sequence ID" value="NZ_NXLT01000005.1"/>
</dbReference>
<comment type="caution">
    <text evidence="6">The sequence shown here is derived from an EMBL/GenBank/DDBJ whole genome shotgun (WGS) entry which is preliminary data.</text>
</comment>
<sequence length="297" mass="33038">MTGFCHSMAQSPKDPIILGGKEIFIKRDDLLDFGITGFNGNKARKFLELLYCDFESIVSFGGNQSNAMQTLGALMYAHNKTLYYITPTPPKFLYDNPMGNYAFGLSHNVQYVFAPSGSRVEQLKTLAHKVYAQNNPHTCLFIPQGGSEALAQRGMYALVQELSKIYGDEILVFMSAGSGVSARSFLQAQKTYSHNMDFVALCCAGDISGVPRRLCADFAFGTLHKEIWAMYHNLIAQGIVFDLLYDCVGFVLLERALCRGYFSDEDLAKPWVFVHSGGLLGNASQILRYERKFGVSF</sequence>
<organism evidence="6 7">
    <name type="scientific">Helicobacter equorum</name>
    <dbReference type="NCBI Taxonomy" id="361872"/>
    <lineage>
        <taxon>Bacteria</taxon>
        <taxon>Pseudomonadati</taxon>
        <taxon>Campylobacterota</taxon>
        <taxon>Epsilonproteobacteria</taxon>
        <taxon>Campylobacterales</taxon>
        <taxon>Helicobacteraceae</taxon>
        <taxon>Helicobacter</taxon>
    </lineage>
</organism>
<dbReference type="AlphaFoldDB" id="A0A3D8IMZ0"/>
<dbReference type="EMBL" id="NXLT01000005">
    <property type="protein sequence ID" value="RDU66619.1"/>
    <property type="molecule type" value="Genomic_DNA"/>
</dbReference>
<dbReference type="Proteomes" id="UP000256514">
    <property type="component" value="Unassembled WGS sequence"/>
</dbReference>
<evidence type="ECO:0000313" key="6">
    <source>
        <dbReference type="EMBL" id="RDU66619.1"/>
    </source>
</evidence>
<evidence type="ECO:0000256" key="1">
    <source>
        <dbReference type="ARBA" id="ARBA00001933"/>
    </source>
</evidence>
<dbReference type="Gene3D" id="3.40.50.1100">
    <property type="match status" value="2"/>
</dbReference>
<proteinExistence type="inferred from homology"/>
<protein>
    <recommendedName>
        <fullName evidence="8">1-aminocyclopropane-1-carboxylate deaminase</fullName>
    </recommendedName>
</protein>
<keyword evidence="3 5" id="KW-0663">Pyridoxal phosphate</keyword>
<gene>
    <name evidence="6" type="ORF">CQA54_06570</name>
</gene>
<dbReference type="GO" id="GO:0019148">
    <property type="term" value="F:D-cysteine desulfhydrase activity"/>
    <property type="evidence" value="ECO:0007669"/>
    <property type="project" value="TreeGrafter"/>
</dbReference>
<evidence type="ECO:0000256" key="4">
    <source>
        <dbReference type="PIRSR" id="PIRSR006278-1"/>
    </source>
</evidence>
<evidence type="ECO:0008006" key="8">
    <source>
        <dbReference type="Google" id="ProtNLM"/>
    </source>
</evidence>
<accession>A0A3D8IMZ0</accession>
<comment type="similarity">
    <text evidence="2">Belongs to the ACC deaminase/D-cysteine desulfhydrase family.</text>
</comment>
<dbReference type="PANTHER" id="PTHR43780">
    <property type="entry name" value="1-AMINOCYCLOPROPANE-1-CARBOXYLATE DEAMINASE-RELATED"/>
    <property type="match status" value="1"/>
</dbReference>
<evidence type="ECO:0000256" key="3">
    <source>
        <dbReference type="ARBA" id="ARBA00022898"/>
    </source>
</evidence>
<dbReference type="OrthoDB" id="5291638at2"/>
<name>A0A3D8IMZ0_9HELI</name>
<dbReference type="InterPro" id="IPR027278">
    <property type="entry name" value="ACCD_DCysDesulf"/>
</dbReference>
<reference evidence="6 7" key="1">
    <citation type="submission" date="2018-04" db="EMBL/GenBank/DDBJ databases">
        <title>Novel Campyloabacter and Helicobacter Species and Strains.</title>
        <authorList>
            <person name="Mannion A.J."/>
            <person name="Shen Z."/>
            <person name="Fox J.G."/>
        </authorList>
    </citation>
    <scope>NUCLEOTIDE SEQUENCE [LARGE SCALE GENOMIC DNA]</scope>
    <source>
        <strain evidence="6 7">MIT 12-6600</strain>
    </source>
</reference>
<feature type="modified residue" description="N6-(pyridoxal phosphate)lysine" evidence="5">
    <location>
        <position position="42"/>
    </location>
</feature>
<dbReference type="InterPro" id="IPR036052">
    <property type="entry name" value="TrpB-like_PALP_sf"/>
</dbReference>
<evidence type="ECO:0000313" key="7">
    <source>
        <dbReference type="Proteomes" id="UP000256514"/>
    </source>
</evidence>
<evidence type="ECO:0000256" key="2">
    <source>
        <dbReference type="ARBA" id="ARBA00008639"/>
    </source>
</evidence>